<dbReference type="HAMAP" id="MF_00676">
    <property type="entry name" value="UPF0260"/>
    <property type="match status" value="1"/>
</dbReference>
<name>A0A3B0XDI6_9ZZZZ</name>
<protein>
    <submittedName>
        <fullName evidence="1">UPF0260 protein YcgN</fullName>
    </submittedName>
</protein>
<dbReference type="NCBIfam" id="NF003501">
    <property type="entry name" value="PRK05170.1-5"/>
    <property type="match status" value="1"/>
</dbReference>
<dbReference type="PANTHER" id="PTHR37421">
    <property type="entry name" value="UPF0260 PROTEIN YCGN"/>
    <property type="match status" value="1"/>
</dbReference>
<reference evidence="1" key="1">
    <citation type="submission" date="2018-06" db="EMBL/GenBank/DDBJ databases">
        <authorList>
            <person name="Zhirakovskaya E."/>
        </authorList>
    </citation>
    <scope>NUCLEOTIDE SEQUENCE</scope>
</reference>
<organism evidence="1">
    <name type="scientific">hydrothermal vent metagenome</name>
    <dbReference type="NCBI Taxonomy" id="652676"/>
    <lineage>
        <taxon>unclassified sequences</taxon>
        <taxon>metagenomes</taxon>
        <taxon>ecological metagenomes</taxon>
    </lineage>
</organism>
<dbReference type="PANTHER" id="PTHR37421:SF1">
    <property type="entry name" value="UPF0260 PROTEIN YCGN"/>
    <property type="match status" value="1"/>
</dbReference>
<dbReference type="PIRSF" id="PIRSF006173">
    <property type="entry name" value="UCP006173"/>
    <property type="match status" value="1"/>
</dbReference>
<dbReference type="AlphaFoldDB" id="A0A3B0XDI6"/>
<evidence type="ECO:0000313" key="1">
    <source>
        <dbReference type="EMBL" id="VAW66368.1"/>
    </source>
</evidence>
<dbReference type="EMBL" id="UOFH01000343">
    <property type="protein sequence ID" value="VAW66368.1"/>
    <property type="molecule type" value="Genomic_DNA"/>
</dbReference>
<dbReference type="InterPro" id="IPR005358">
    <property type="entry name" value="Puta_zinc/iron-chelating_dom"/>
</dbReference>
<dbReference type="NCBIfam" id="NF003507">
    <property type="entry name" value="PRK05170.2-5"/>
    <property type="match status" value="1"/>
</dbReference>
<proteinExistence type="inferred from homology"/>
<dbReference type="Pfam" id="PF03692">
    <property type="entry name" value="CxxCxxCC"/>
    <property type="match status" value="1"/>
</dbReference>
<gene>
    <name evidence="1" type="ORF">MNBD_GAMMA08-1154</name>
</gene>
<dbReference type="InterPro" id="IPR008228">
    <property type="entry name" value="UCP006173"/>
</dbReference>
<accession>A0A3B0XDI6</accession>
<sequence>MSEAFWKEKTLSQMSDKQWELLCDGCARCCLLKLEDEDSGELFFTNVSCHLLNIKKCCCKDYANRKFLVPECLLLRKMPLSEYKWLPETCAYRLLSENKMLPEWHPLITGNKHSVQQAGISVDAFAVSEEYIHPEQLAEHIIKLPVVD</sequence>